<dbReference type="Proteomes" id="UP000316292">
    <property type="component" value="Unassembled WGS sequence"/>
</dbReference>
<dbReference type="Pfam" id="PF13400">
    <property type="entry name" value="Tad"/>
    <property type="match status" value="1"/>
</dbReference>
<keyword evidence="1" id="KW-1133">Transmembrane helix</keyword>
<reference evidence="3 4" key="1">
    <citation type="journal article" date="2019" name="Nat. Microbiol.">
        <title>Mediterranean grassland soil C-N compound turnover is dependent on rainfall and depth, and is mediated by genomically divergent microorganisms.</title>
        <authorList>
            <person name="Diamond S."/>
            <person name="Andeer P.F."/>
            <person name="Li Z."/>
            <person name="Crits-Christoph A."/>
            <person name="Burstein D."/>
            <person name="Anantharaman K."/>
            <person name="Lane K.R."/>
            <person name="Thomas B.C."/>
            <person name="Pan C."/>
            <person name="Northen T.R."/>
            <person name="Banfield J.F."/>
        </authorList>
    </citation>
    <scope>NUCLEOTIDE SEQUENCE [LARGE SCALE GENOMIC DNA]</scope>
    <source>
        <strain evidence="3">WS_1</strain>
    </source>
</reference>
<gene>
    <name evidence="3" type="ORF">E6K71_00310</name>
</gene>
<proteinExistence type="predicted"/>
<evidence type="ECO:0000259" key="2">
    <source>
        <dbReference type="Pfam" id="PF13400"/>
    </source>
</evidence>
<protein>
    <recommendedName>
        <fullName evidence="2">Putative Flp pilus-assembly TadG-like N-terminal domain-containing protein</fullName>
    </recommendedName>
</protein>
<name>A0A538SJE1_UNCEI</name>
<evidence type="ECO:0000256" key="1">
    <source>
        <dbReference type="SAM" id="Phobius"/>
    </source>
</evidence>
<organism evidence="3 4">
    <name type="scientific">Eiseniibacteriota bacterium</name>
    <dbReference type="NCBI Taxonomy" id="2212470"/>
    <lineage>
        <taxon>Bacteria</taxon>
        <taxon>Candidatus Eiseniibacteriota</taxon>
    </lineage>
</organism>
<evidence type="ECO:0000313" key="3">
    <source>
        <dbReference type="EMBL" id="TMQ51491.1"/>
    </source>
</evidence>
<evidence type="ECO:0000313" key="4">
    <source>
        <dbReference type="Proteomes" id="UP000316292"/>
    </source>
</evidence>
<feature type="non-terminal residue" evidence="3">
    <location>
        <position position="1"/>
    </location>
</feature>
<dbReference type="EMBL" id="VBOR01000008">
    <property type="protein sequence ID" value="TMQ51491.1"/>
    <property type="molecule type" value="Genomic_DNA"/>
</dbReference>
<keyword evidence="1" id="KW-0472">Membrane</keyword>
<feature type="domain" description="Putative Flp pilus-assembly TadG-like N-terminal" evidence="2">
    <location>
        <begin position="12"/>
        <end position="59"/>
    </location>
</feature>
<keyword evidence="1" id="KW-0812">Transmembrane</keyword>
<accession>A0A538SJE1</accession>
<comment type="caution">
    <text evidence="3">The sequence shown here is derived from an EMBL/GenBank/DDBJ whole genome shotgun (WGS) entry which is preliminary data.</text>
</comment>
<sequence length="379" mass="39875">TARADNSRDERGVAMLYAAVFLLSSVWLVSLALDMGKLMATKTQLQRAADAAALAGASAVDSQTGNLIEALARDRAAKTACSNEALREVAEPVVIDPDADVAFPRFNWVQVTVHRTADTGNPMTTIFARSLGIMSIDVQATATAEVSPINPCDGTPPFAMTAGGYAPDQDYTFNLDPSALQPLGATAIDSYILDYVSFQAGGNGCNQGPCSQVGGGTLGCYIVNGYGCCLKKGDEFWTLLLNDHFSTVKNSLKDRWNGDTDQREGITYADYAGNGNRVLICPIVEVLGGGGGNSADRGGQGGSGVVARFSEGIQGNNVNELGPSRVRIVGFTGFFLTEKPTPNQLIVGRVINYVAPGDPDPDASSQTKLYGTRLVLGNE</sequence>
<dbReference type="AlphaFoldDB" id="A0A538SJE1"/>
<feature type="transmembrane region" description="Helical" evidence="1">
    <location>
        <begin position="12"/>
        <end position="33"/>
    </location>
</feature>
<dbReference type="InterPro" id="IPR028087">
    <property type="entry name" value="Tad_N"/>
</dbReference>